<protein>
    <submittedName>
        <fullName evidence="1">Unannotated protein</fullName>
    </submittedName>
</protein>
<dbReference type="AlphaFoldDB" id="A0A6J6I1G7"/>
<dbReference type="Gene3D" id="3.40.50.300">
    <property type="entry name" value="P-loop containing nucleotide triphosphate hydrolases"/>
    <property type="match status" value="1"/>
</dbReference>
<dbReference type="SUPFAM" id="SSF52540">
    <property type="entry name" value="P-loop containing nucleoside triphosphate hydrolases"/>
    <property type="match status" value="1"/>
</dbReference>
<evidence type="ECO:0000313" key="1">
    <source>
        <dbReference type="EMBL" id="CAB4619400.1"/>
    </source>
</evidence>
<accession>A0A6J6I1G7</accession>
<reference evidence="1" key="1">
    <citation type="submission" date="2020-05" db="EMBL/GenBank/DDBJ databases">
        <authorList>
            <person name="Chiriac C."/>
            <person name="Salcher M."/>
            <person name="Ghai R."/>
            <person name="Kavagutti S V."/>
        </authorList>
    </citation>
    <scope>NUCLEOTIDE SEQUENCE</scope>
</reference>
<sequence length="388" mass="42944">MTVIGESSARRSLLLHVGLPKTGTTTIQNFIQHNSDAFSQLGVGVLSVEGLGAHYLLANHLKSLDGAQRESSFFANSAGRTEFFPGWTREDVYLISAEDLCIIGPNGATAIGEFASAHNAALTVHATIRNPIDWLWSCWTQVTKSEWFDWSAWIDRALEHRDGFLSRSLGIWLEDESVGLGLMTYEGLDLLPRFLHRTGLAAVLESDLVDVPSANIGLGPVESLYLAMFVRDVRSSLTVRHRIAYIDPDWGYIERLLLDSVDLGAPTFEVAQKYERHVLDLADGEIFGPSVFDGLAAYGEAWVNDALEFLERGTGRLDEESVSTITRACAALEADVEALLDGSFDRIRFPQRNFADRLPIDSQYLGLVRSVATMIHVGERVKRNSEKT</sequence>
<dbReference type="InterPro" id="IPR027417">
    <property type="entry name" value="P-loop_NTPase"/>
</dbReference>
<dbReference type="EMBL" id="CAEZUP010000087">
    <property type="protein sequence ID" value="CAB4619400.1"/>
    <property type="molecule type" value="Genomic_DNA"/>
</dbReference>
<proteinExistence type="predicted"/>
<name>A0A6J6I1G7_9ZZZZ</name>
<organism evidence="1">
    <name type="scientific">freshwater metagenome</name>
    <dbReference type="NCBI Taxonomy" id="449393"/>
    <lineage>
        <taxon>unclassified sequences</taxon>
        <taxon>metagenomes</taxon>
        <taxon>ecological metagenomes</taxon>
    </lineage>
</organism>
<gene>
    <name evidence="1" type="ORF">UFOPK1835_01646</name>
</gene>